<dbReference type="PANTHER" id="PTHR33434:SF2">
    <property type="entry name" value="FATTY ACID-BINDING PROTEIN TM_1468"/>
    <property type="match status" value="1"/>
</dbReference>
<dbReference type="GO" id="GO:0008289">
    <property type="term" value="F:lipid binding"/>
    <property type="evidence" value="ECO:0007669"/>
    <property type="project" value="UniProtKB-KW"/>
</dbReference>
<dbReference type="STRING" id="285351.SAMN04488035_1584"/>
<dbReference type="PANTHER" id="PTHR33434">
    <property type="entry name" value="DEGV DOMAIN-CONTAINING PROTEIN DR_1986-RELATED"/>
    <property type="match status" value="1"/>
</dbReference>
<dbReference type="Gene3D" id="3.30.1180.10">
    <property type="match status" value="1"/>
</dbReference>
<dbReference type="InterPro" id="IPR043168">
    <property type="entry name" value="DegV_C"/>
</dbReference>
<keyword evidence="3" id="KW-1185">Reference proteome</keyword>
<reference evidence="3" key="1">
    <citation type="submission" date="2016-10" db="EMBL/GenBank/DDBJ databases">
        <authorList>
            <person name="Varghese N."/>
            <person name="Submissions S."/>
        </authorList>
    </citation>
    <scope>NUCLEOTIDE SEQUENCE [LARGE SCALE GENOMIC DNA]</scope>
    <source>
        <strain evidence="3">DSM 19083</strain>
    </source>
</reference>
<evidence type="ECO:0000256" key="1">
    <source>
        <dbReference type="ARBA" id="ARBA00023121"/>
    </source>
</evidence>
<proteinExistence type="predicted"/>
<name>A0A1I2FWY8_9MICO</name>
<dbReference type="OrthoDB" id="9760324at2"/>
<keyword evidence="1" id="KW-0446">Lipid-binding</keyword>
<gene>
    <name evidence="2" type="ORF">SAMN04488035_1584</name>
</gene>
<evidence type="ECO:0000313" key="2">
    <source>
        <dbReference type="EMBL" id="SFF09934.1"/>
    </source>
</evidence>
<dbReference type="Proteomes" id="UP000198520">
    <property type="component" value="Unassembled WGS sequence"/>
</dbReference>
<protein>
    <submittedName>
        <fullName evidence="2">EDD domain protein, DegV family</fullName>
    </submittedName>
</protein>
<dbReference type="PROSITE" id="PS51482">
    <property type="entry name" value="DEGV"/>
    <property type="match status" value="1"/>
</dbReference>
<dbReference type="NCBIfam" id="TIGR00762">
    <property type="entry name" value="DegV"/>
    <property type="match status" value="1"/>
</dbReference>
<dbReference type="Pfam" id="PF02645">
    <property type="entry name" value="DegV"/>
    <property type="match status" value="1"/>
</dbReference>
<dbReference type="Gene3D" id="3.40.50.10170">
    <property type="match status" value="1"/>
</dbReference>
<dbReference type="AlphaFoldDB" id="A0A1I2FWY8"/>
<dbReference type="EMBL" id="FONZ01000002">
    <property type="protein sequence ID" value="SFF09934.1"/>
    <property type="molecule type" value="Genomic_DNA"/>
</dbReference>
<evidence type="ECO:0000313" key="3">
    <source>
        <dbReference type="Proteomes" id="UP000198520"/>
    </source>
</evidence>
<accession>A0A1I2FWY8</accession>
<organism evidence="2 3">
    <name type="scientific">Flavimobilis marinus</name>
    <dbReference type="NCBI Taxonomy" id="285351"/>
    <lineage>
        <taxon>Bacteria</taxon>
        <taxon>Bacillati</taxon>
        <taxon>Actinomycetota</taxon>
        <taxon>Actinomycetes</taxon>
        <taxon>Micrococcales</taxon>
        <taxon>Jonesiaceae</taxon>
        <taxon>Flavimobilis</taxon>
    </lineage>
</organism>
<sequence length="289" mass="29281">MSPQRGRAVAVVTDSTAALLPAFAQEADVAVVPLHVHVGESITLEGVGTDEATAAVLRGDRVTTSQPTPEAFAERYAALAAAGAREIVSVHLSGELSGTVHAAALAAHRAPVPVRVVDSRVVGMGLGFAALSAARVAASGASAADVEGAALATARSASGFFLVDSLEHLRRGGRLSLAASAVGTALGMKPLLTLRDGRVAVLAKVRTRAAAVTRLTALVQEEAARCARPRVALHYLGDDADVRAIAADLVERTGLEVLVAPVGAVLGAHVGPGLVAAFVVDDPMEGRRA</sequence>
<dbReference type="InterPro" id="IPR003797">
    <property type="entry name" value="DegV"/>
</dbReference>
<dbReference type="InterPro" id="IPR050270">
    <property type="entry name" value="DegV_domain_contain"/>
</dbReference>
<dbReference type="SUPFAM" id="SSF82549">
    <property type="entry name" value="DAK1/DegV-like"/>
    <property type="match status" value="1"/>
</dbReference>